<comment type="caution">
    <text evidence="1">The sequence shown here is derived from an EMBL/GenBank/DDBJ whole genome shotgun (WGS) entry which is preliminary data.</text>
</comment>
<sequence>MKIDSLPTQFKPYKVVEIARNKLTDGIALISVNDFVPFIIGNSEQPEVWINIPSDPKGLEWQPLVRKNRSLHDSVTVNVSKSLVTVNTPDGVVLEVKASSKSKAEITKLNLRPFGLNVFLEDGSFCVMGTKMSGNSIIGAKVMIGIGA</sequence>
<gene>
    <name evidence="1" type="ORF">GAB14E_1745</name>
</gene>
<dbReference type="AlphaFoldDB" id="A0A099L1G6"/>
<protein>
    <submittedName>
        <fullName evidence="1">Uncharacterized protein</fullName>
    </submittedName>
</protein>
<dbReference type="RefSeq" id="WP_033081048.1">
    <property type="nucleotide sequence ID" value="NZ_JQEC01000007.1"/>
</dbReference>
<dbReference type="Proteomes" id="UP000029868">
    <property type="component" value="Unassembled WGS sequence"/>
</dbReference>
<name>A0A099L1G6_COLPS</name>
<proteinExistence type="predicted"/>
<accession>A0A099L1G6</accession>
<evidence type="ECO:0000313" key="1">
    <source>
        <dbReference type="EMBL" id="KGJ96671.1"/>
    </source>
</evidence>
<reference evidence="1 2" key="1">
    <citation type="submission" date="2014-08" db="EMBL/GenBank/DDBJ databases">
        <title>Genomic and Phenotypic Diversity of Colwellia psychrerythraea strains from Disparate Marine Basins.</title>
        <authorList>
            <person name="Techtmann S.M."/>
            <person name="Stelling S.C."/>
            <person name="Utturkar S.M."/>
            <person name="Alshibli N."/>
            <person name="Harris A."/>
            <person name="Brown S.D."/>
            <person name="Hazen T.C."/>
        </authorList>
    </citation>
    <scope>NUCLEOTIDE SEQUENCE [LARGE SCALE GENOMIC DNA]</scope>
    <source>
        <strain evidence="1 2">GAB14E</strain>
    </source>
</reference>
<organism evidence="1 2">
    <name type="scientific">Colwellia psychrerythraea</name>
    <name type="common">Vibrio psychroerythus</name>
    <dbReference type="NCBI Taxonomy" id="28229"/>
    <lineage>
        <taxon>Bacteria</taxon>
        <taxon>Pseudomonadati</taxon>
        <taxon>Pseudomonadota</taxon>
        <taxon>Gammaproteobacteria</taxon>
        <taxon>Alteromonadales</taxon>
        <taxon>Colwelliaceae</taxon>
        <taxon>Colwellia</taxon>
    </lineage>
</organism>
<dbReference type="EMBL" id="JQEC01000007">
    <property type="protein sequence ID" value="KGJ96671.1"/>
    <property type="molecule type" value="Genomic_DNA"/>
</dbReference>
<evidence type="ECO:0000313" key="2">
    <source>
        <dbReference type="Proteomes" id="UP000029868"/>
    </source>
</evidence>
<dbReference type="OrthoDB" id="1495082at2"/>
<dbReference type="PATRIC" id="fig|28229.3.peg.922"/>